<dbReference type="Gene3D" id="2.60.120.10">
    <property type="entry name" value="Jelly Rolls"/>
    <property type="match status" value="1"/>
</dbReference>
<gene>
    <name evidence="1" type="ORF">IF1G_10470</name>
</gene>
<name>A0A545UNA9_9HYPO</name>
<dbReference type="EMBL" id="SPUK01000022">
    <property type="protein sequence ID" value="TQV90949.1"/>
    <property type="molecule type" value="Genomic_DNA"/>
</dbReference>
<dbReference type="InterPro" id="IPR047142">
    <property type="entry name" value="OryJ/VirC-like"/>
</dbReference>
<sequence>MANLDASYNLDAPRRITASNLPLPSKYLGEANAEPGVEVSDEKLVIESLGDGSFRRGVIGTSRQVPTTNDGHGPIALDTIPGAGIVMPGGVNCYFLDIAPHTDGPLHRTTSTDYVIAIRGQLSILTPKADVYHINDGKATCADDLVETVALPGDVIYQRGPVHALANRTNEWVRACCFVLGSDPNRVTVDGAAGHRELPDQWLA</sequence>
<dbReference type="PANTHER" id="PTHR36156:SF2">
    <property type="entry name" value="CUPIN TYPE-2 DOMAIN-CONTAINING PROTEIN"/>
    <property type="match status" value="1"/>
</dbReference>
<dbReference type="InterPro" id="IPR011051">
    <property type="entry name" value="RmlC_Cupin_sf"/>
</dbReference>
<dbReference type="STRING" id="43265.A0A545UNA9"/>
<protein>
    <submittedName>
        <fullName evidence="1">Cupin, RmlC-type</fullName>
    </submittedName>
</protein>
<proteinExistence type="predicted"/>
<comment type="caution">
    <text evidence="1">The sequence shown here is derived from an EMBL/GenBank/DDBJ whole genome shotgun (WGS) entry which is preliminary data.</text>
</comment>
<dbReference type="OrthoDB" id="5840532at2759"/>
<accession>A0A545UNA9</accession>
<evidence type="ECO:0000313" key="2">
    <source>
        <dbReference type="Proteomes" id="UP000315783"/>
    </source>
</evidence>
<organism evidence="1 2">
    <name type="scientific">Cordyceps javanica</name>
    <dbReference type="NCBI Taxonomy" id="43265"/>
    <lineage>
        <taxon>Eukaryota</taxon>
        <taxon>Fungi</taxon>
        <taxon>Dikarya</taxon>
        <taxon>Ascomycota</taxon>
        <taxon>Pezizomycotina</taxon>
        <taxon>Sordariomycetes</taxon>
        <taxon>Hypocreomycetidae</taxon>
        <taxon>Hypocreales</taxon>
        <taxon>Cordycipitaceae</taxon>
        <taxon>Cordyceps</taxon>
    </lineage>
</organism>
<dbReference type="AlphaFoldDB" id="A0A545UNA9"/>
<evidence type="ECO:0000313" key="1">
    <source>
        <dbReference type="EMBL" id="TQV90949.1"/>
    </source>
</evidence>
<dbReference type="Proteomes" id="UP000315783">
    <property type="component" value="Unassembled WGS sequence"/>
</dbReference>
<dbReference type="PANTHER" id="PTHR36156">
    <property type="entry name" value="SLR2101 PROTEIN"/>
    <property type="match status" value="1"/>
</dbReference>
<dbReference type="SUPFAM" id="SSF51182">
    <property type="entry name" value="RmlC-like cupins"/>
    <property type="match status" value="1"/>
</dbReference>
<keyword evidence="2" id="KW-1185">Reference proteome</keyword>
<reference evidence="1 2" key="1">
    <citation type="journal article" date="2019" name="Appl. Microbiol. Biotechnol.">
        <title>Genome sequence of Isaria javanica and comparative genome analysis insights into family S53 peptidase evolution in fungal entomopathogens.</title>
        <authorList>
            <person name="Lin R."/>
            <person name="Zhang X."/>
            <person name="Xin B."/>
            <person name="Zou M."/>
            <person name="Gao Y."/>
            <person name="Qin F."/>
            <person name="Hu Q."/>
            <person name="Xie B."/>
            <person name="Cheng X."/>
        </authorList>
    </citation>
    <scope>NUCLEOTIDE SEQUENCE [LARGE SCALE GENOMIC DNA]</scope>
    <source>
        <strain evidence="1 2">IJ1G</strain>
    </source>
</reference>
<dbReference type="InterPro" id="IPR014710">
    <property type="entry name" value="RmlC-like_jellyroll"/>
</dbReference>